<feature type="compositionally biased region" description="Basic and acidic residues" evidence="2">
    <location>
        <begin position="41"/>
        <end position="50"/>
    </location>
</feature>
<keyword evidence="1" id="KW-0677">Repeat</keyword>
<dbReference type="Proteomes" id="UP001152797">
    <property type="component" value="Unassembled WGS sequence"/>
</dbReference>
<dbReference type="PANTHER" id="PTHR47447:SF17">
    <property type="entry name" value="OS12G0638900 PROTEIN"/>
    <property type="match status" value="1"/>
</dbReference>
<dbReference type="InterPro" id="IPR011990">
    <property type="entry name" value="TPR-like_helical_dom_sf"/>
</dbReference>
<evidence type="ECO:0000256" key="1">
    <source>
        <dbReference type="ARBA" id="ARBA00022737"/>
    </source>
</evidence>
<keyword evidence="5" id="KW-1185">Reference proteome</keyword>
<sequence length="386" mass="41787">MPARTPKNWRFVRWKSRAPEPVVAKPLRSYVSEFLARGTRIEQRSERRTAGEQPPSRSARSDVQHRHKDASLNWRAAGASTISALVACRDAAQWMEALQICLDLAQGAQAQGEKGLWEMPNALGLLLLAAFERGSQWRWALLFAEGSEKAACTAMSACVHGSQWSRALLLLQKVRQGPMAPDAVTLTTAMSACGRGRHWRGALHILEEIRRGSCADAVALNTALGALAAAQRWQLAAQLFANEKVPQQGAFHALLSAMETSALWWRALSLFHEATKAVSFPSLVALNSVCSACEKASEWEMALALLRGPEHDAISCSAVSLACSQASRWSYALCLSAPDDLPSRSKLVRKAADSGASIFVPLQQNLLMTASLAVLSSSMGAPAEEC</sequence>
<dbReference type="PANTHER" id="PTHR47447">
    <property type="entry name" value="OS03G0856100 PROTEIN"/>
    <property type="match status" value="1"/>
</dbReference>
<protein>
    <submittedName>
        <fullName evidence="4">Pentacotripeptide-repeat region of PRORP domain-containing protein</fullName>
    </submittedName>
</protein>
<reference evidence="3" key="1">
    <citation type="submission" date="2022-10" db="EMBL/GenBank/DDBJ databases">
        <authorList>
            <person name="Chen Y."/>
            <person name="Dougan E. K."/>
            <person name="Chan C."/>
            <person name="Rhodes N."/>
            <person name="Thang M."/>
        </authorList>
    </citation>
    <scope>NUCLEOTIDE SEQUENCE</scope>
</reference>
<dbReference type="EMBL" id="CAMXCT020004680">
    <property type="protein sequence ID" value="CAL1163344.1"/>
    <property type="molecule type" value="Genomic_DNA"/>
</dbReference>
<comment type="caution">
    <text evidence="3">The sequence shown here is derived from an EMBL/GenBank/DDBJ whole genome shotgun (WGS) entry which is preliminary data.</text>
</comment>
<accession>A0A9P1DGD8</accession>
<feature type="non-terminal residue" evidence="3">
    <location>
        <position position="386"/>
    </location>
</feature>
<gene>
    <name evidence="3" type="ORF">C1SCF055_LOCUS35292</name>
</gene>
<feature type="region of interest" description="Disordered" evidence="2">
    <location>
        <begin position="41"/>
        <end position="66"/>
    </location>
</feature>
<dbReference type="AlphaFoldDB" id="A0A9P1DGD8"/>
<evidence type="ECO:0000313" key="4">
    <source>
        <dbReference type="EMBL" id="CAL4797281.1"/>
    </source>
</evidence>
<evidence type="ECO:0000256" key="2">
    <source>
        <dbReference type="SAM" id="MobiDB-lite"/>
    </source>
</evidence>
<evidence type="ECO:0000313" key="5">
    <source>
        <dbReference type="Proteomes" id="UP001152797"/>
    </source>
</evidence>
<dbReference type="Gene3D" id="1.25.40.10">
    <property type="entry name" value="Tetratricopeptide repeat domain"/>
    <property type="match status" value="2"/>
</dbReference>
<organism evidence="3">
    <name type="scientific">Cladocopium goreaui</name>
    <dbReference type="NCBI Taxonomy" id="2562237"/>
    <lineage>
        <taxon>Eukaryota</taxon>
        <taxon>Sar</taxon>
        <taxon>Alveolata</taxon>
        <taxon>Dinophyceae</taxon>
        <taxon>Suessiales</taxon>
        <taxon>Symbiodiniaceae</taxon>
        <taxon>Cladocopium</taxon>
    </lineage>
</organism>
<dbReference type="OrthoDB" id="185373at2759"/>
<dbReference type="EMBL" id="CAMXCT010004680">
    <property type="protein sequence ID" value="CAI4009969.1"/>
    <property type="molecule type" value="Genomic_DNA"/>
</dbReference>
<proteinExistence type="predicted"/>
<evidence type="ECO:0000313" key="3">
    <source>
        <dbReference type="EMBL" id="CAI4009969.1"/>
    </source>
</evidence>
<dbReference type="EMBL" id="CAMXCT030004680">
    <property type="protein sequence ID" value="CAL4797281.1"/>
    <property type="molecule type" value="Genomic_DNA"/>
</dbReference>
<name>A0A9P1DGD8_9DINO</name>
<reference evidence="4 5" key="2">
    <citation type="submission" date="2024-05" db="EMBL/GenBank/DDBJ databases">
        <authorList>
            <person name="Chen Y."/>
            <person name="Shah S."/>
            <person name="Dougan E. K."/>
            <person name="Thang M."/>
            <person name="Chan C."/>
        </authorList>
    </citation>
    <scope>NUCLEOTIDE SEQUENCE [LARGE SCALE GENOMIC DNA]</scope>
</reference>